<gene>
    <name evidence="8" type="primary">xylB</name>
    <name evidence="12" type="ORF">ACFSYH_05055</name>
</gene>
<evidence type="ECO:0000256" key="4">
    <source>
        <dbReference type="ARBA" id="ARBA00022741"/>
    </source>
</evidence>
<comment type="caution">
    <text evidence="12">The sequence shown here is derived from an EMBL/GenBank/DDBJ whole genome shotgun (WGS) entry which is preliminary data.</text>
</comment>
<feature type="site" description="Important for activity" evidence="8">
    <location>
        <position position="9"/>
    </location>
</feature>
<dbReference type="HAMAP" id="MF_02220">
    <property type="entry name" value="XylB"/>
    <property type="match status" value="1"/>
</dbReference>
<sequence>MARLVAGVDSSTQSCKVVIRDAETGALVRSGSAKHPDGTSVHPRFWWQAYQEAVAAAGGLDGVEAIAVGGQQHGLVALDENGEVIRDALLWNDTRSAGAALDLIADLGDARDGDGAQAYASEIGVVPVASFTASKVRWLRDNEPENMARVAAIALPHDWLMWQIIGAGGEPGAARDLSALATDRSDASGTAYFNSVTGFYERELFELAAGPGTFERIVLPRILGPRESAGTTPDGIVVGPGAGDNAAAAFGLGAAAGDIVLSVGTSGVVSAVSARQVCDVTGNVAGFAAATGDFLPLVCTINASRILDVARRILGVSYDELAQLALSAQPGAGGLVLIPYFEGERTPNRPDATGALHGMRLENTTPANIARAAVEALLCSLADGIDALRELGVEVKRLLLIGGGAQSPATRALAPAVFGLPVTVPAAGEYVADGAARQAAWTLLGGSEPPAWPLAGAQVFEAEPTPVVREQYAAARDKL</sequence>
<evidence type="ECO:0000313" key="13">
    <source>
        <dbReference type="Proteomes" id="UP001597391"/>
    </source>
</evidence>
<name>A0ABW5XGJ3_9MICO</name>
<dbReference type="PROSITE" id="PS00933">
    <property type="entry name" value="FGGY_KINASES_1"/>
    <property type="match status" value="1"/>
</dbReference>
<dbReference type="EC" id="2.7.1.17" evidence="8"/>
<dbReference type="GO" id="GO:0004856">
    <property type="term" value="F:D-xylulokinase activity"/>
    <property type="evidence" value="ECO:0007669"/>
    <property type="project" value="UniProtKB-EC"/>
</dbReference>
<organism evidence="12 13">
    <name type="scientific">Populibacterium corticicola</name>
    <dbReference type="NCBI Taxonomy" id="1812826"/>
    <lineage>
        <taxon>Bacteria</taxon>
        <taxon>Bacillati</taxon>
        <taxon>Actinomycetota</taxon>
        <taxon>Actinomycetes</taxon>
        <taxon>Micrococcales</taxon>
        <taxon>Jonesiaceae</taxon>
        <taxon>Populibacterium</taxon>
    </lineage>
</organism>
<reference evidence="13" key="1">
    <citation type="journal article" date="2019" name="Int. J. Syst. Evol. Microbiol.">
        <title>The Global Catalogue of Microorganisms (GCM) 10K type strain sequencing project: providing services to taxonomists for standard genome sequencing and annotation.</title>
        <authorList>
            <consortium name="The Broad Institute Genomics Platform"/>
            <consortium name="The Broad Institute Genome Sequencing Center for Infectious Disease"/>
            <person name="Wu L."/>
            <person name="Ma J."/>
        </authorList>
    </citation>
    <scope>NUCLEOTIDE SEQUENCE [LARGE SCALE GENOMIC DNA]</scope>
    <source>
        <strain evidence="13">KCTC 33576</strain>
    </source>
</reference>
<keyword evidence="7 8" id="KW-0119">Carbohydrate metabolism</keyword>
<evidence type="ECO:0000259" key="10">
    <source>
        <dbReference type="Pfam" id="PF00370"/>
    </source>
</evidence>
<dbReference type="CDD" id="cd07809">
    <property type="entry name" value="ASKHA_NBD_FGGY_BaXK-like"/>
    <property type="match status" value="1"/>
</dbReference>
<dbReference type="InterPro" id="IPR000577">
    <property type="entry name" value="Carb_kinase_FGGY"/>
</dbReference>
<accession>A0ABW5XGJ3</accession>
<feature type="active site" description="Proton acceptor" evidence="8">
    <location>
        <position position="244"/>
    </location>
</feature>
<evidence type="ECO:0000256" key="3">
    <source>
        <dbReference type="ARBA" id="ARBA00022679"/>
    </source>
</evidence>
<dbReference type="Pfam" id="PF02782">
    <property type="entry name" value="FGGY_C"/>
    <property type="match status" value="1"/>
</dbReference>
<dbReference type="InterPro" id="IPR050406">
    <property type="entry name" value="FGGY_Carb_Kinase"/>
</dbReference>
<dbReference type="RefSeq" id="WP_377465545.1">
    <property type="nucleotide sequence ID" value="NZ_JBHUOP010000002.1"/>
</dbReference>
<evidence type="ECO:0000256" key="1">
    <source>
        <dbReference type="ARBA" id="ARBA00009156"/>
    </source>
</evidence>
<comment type="function">
    <text evidence="8">Catalyzes the phosphorylation of D-xylulose to D-xylulose 5-phosphate.</text>
</comment>
<keyword evidence="13" id="KW-1185">Reference proteome</keyword>
<dbReference type="PANTHER" id="PTHR43095">
    <property type="entry name" value="SUGAR KINASE"/>
    <property type="match status" value="1"/>
</dbReference>
<comment type="similarity">
    <text evidence="1 8 9">Belongs to the FGGY kinase family.</text>
</comment>
<dbReference type="InterPro" id="IPR043129">
    <property type="entry name" value="ATPase_NBD"/>
</dbReference>
<protein>
    <recommendedName>
        <fullName evidence="8">Xylulose kinase</fullName>
        <shortName evidence="8">Xylulokinase</shortName>
        <ecNumber evidence="8">2.7.1.17</ecNumber>
    </recommendedName>
</protein>
<dbReference type="PIRSF" id="PIRSF000538">
    <property type="entry name" value="GlpK"/>
    <property type="match status" value="1"/>
</dbReference>
<evidence type="ECO:0000256" key="9">
    <source>
        <dbReference type="RuleBase" id="RU003733"/>
    </source>
</evidence>
<dbReference type="InterPro" id="IPR018483">
    <property type="entry name" value="Carb_kinase_FGGY_CS"/>
</dbReference>
<evidence type="ECO:0000256" key="8">
    <source>
        <dbReference type="HAMAP-Rule" id="MF_02220"/>
    </source>
</evidence>
<dbReference type="InterPro" id="IPR006000">
    <property type="entry name" value="Xylulokinase"/>
</dbReference>
<dbReference type="Proteomes" id="UP001597391">
    <property type="component" value="Unassembled WGS sequence"/>
</dbReference>
<evidence type="ECO:0000256" key="2">
    <source>
        <dbReference type="ARBA" id="ARBA00022629"/>
    </source>
</evidence>
<keyword evidence="6 8" id="KW-0067">ATP-binding</keyword>
<keyword evidence="4 8" id="KW-0547">Nucleotide-binding</keyword>
<evidence type="ECO:0000256" key="6">
    <source>
        <dbReference type="ARBA" id="ARBA00022840"/>
    </source>
</evidence>
<keyword evidence="3 8" id="KW-0808">Transferase</keyword>
<dbReference type="Gene3D" id="3.30.420.40">
    <property type="match status" value="2"/>
</dbReference>
<evidence type="ECO:0000256" key="7">
    <source>
        <dbReference type="ARBA" id="ARBA00023277"/>
    </source>
</evidence>
<evidence type="ECO:0000313" key="12">
    <source>
        <dbReference type="EMBL" id="MFD2839938.1"/>
    </source>
</evidence>
<feature type="domain" description="Carbohydrate kinase FGGY C-terminal" evidence="11">
    <location>
        <begin position="261"/>
        <end position="442"/>
    </location>
</feature>
<keyword evidence="5 8" id="KW-0418">Kinase</keyword>
<dbReference type="InterPro" id="IPR018485">
    <property type="entry name" value="FGGY_C"/>
</dbReference>
<feature type="binding site" evidence="8">
    <location>
        <begin position="72"/>
        <end position="73"/>
    </location>
    <ligand>
        <name>substrate</name>
    </ligand>
</feature>
<dbReference type="InterPro" id="IPR018484">
    <property type="entry name" value="FGGY_N"/>
</dbReference>
<evidence type="ECO:0000259" key="11">
    <source>
        <dbReference type="Pfam" id="PF02782"/>
    </source>
</evidence>
<dbReference type="PANTHER" id="PTHR43095:SF5">
    <property type="entry name" value="XYLULOSE KINASE"/>
    <property type="match status" value="1"/>
</dbReference>
<keyword evidence="2 8" id="KW-0859">Xylose metabolism</keyword>
<comment type="catalytic activity">
    <reaction evidence="8">
        <text>D-xylulose + ATP = D-xylulose 5-phosphate + ADP + H(+)</text>
        <dbReference type="Rhea" id="RHEA:10964"/>
        <dbReference type="ChEBI" id="CHEBI:15378"/>
        <dbReference type="ChEBI" id="CHEBI:17140"/>
        <dbReference type="ChEBI" id="CHEBI:30616"/>
        <dbReference type="ChEBI" id="CHEBI:57737"/>
        <dbReference type="ChEBI" id="CHEBI:456216"/>
        <dbReference type="EC" id="2.7.1.17"/>
    </reaction>
</comment>
<dbReference type="PROSITE" id="PS00445">
    <property type="entry name" value="FGGY_KINASES_2"/>
    <property type="match status" value="1"/>
</dbReference>
<dbReference type="SUPFAM" id="SSF53067">
    <property type="entry name" value="Actin-like ATPase domain"/>
    <property type="match status" value="2"/>
</dbReference>
<feature type="domain" description="Carbohydrate kinase FGGY N-terminal" evidence="10">
    <location>
        <begin position="5"/>
        <end position="250"/>
    </location>
</feature>
<dbReference type="Pfam" id="PF00370">
    <property type="entry name" value="FGGY_N"/>
    <property type="match status" value="1"/>
</dbReference>
<evidence type="ECO:0000256" key="5">
    <source>
        <dbReference type="ARBA" id="ARBA00022777"/>
    </source>
</evidence>
<dbReference type="EMBL" id="JBHUOP010000002">
    <property type="protein sequence ID" value="MFD2839938.1"/>
    <property type="molecule type" value="Genomic_DNA"/>
</dbReference>
<proteinExistence type="inferred from homology"/>